<gene>
    <name evidence="9" type="ORF">AOPFMNJM_1562</name>
</gene>
<keyword evidence="5" id="KW-0964">Secreted</keyword>
<feature type="domain" description="Flagellar basal-body/hook protein C-terminal" evidence="7">
    <location>
        <begin position="582"/>
        <end position="626"/>
    </location>
</feature>
<dbReference type="Pfam" id="PF06429">
    <property type="entry name" value="Flg_bbr_C"/>
    <property type="match status" value="1"/>
</dbReference>
<dbReference type="NCBIfam" id="TIGR02492">
    <property type="entry name" value="flgK_ends"/>
    <property type="match status" value="1"/>
</dbReference>
<dbReference type="PANTHER" id="PTHR30033">
    <property type="entry name" value="FLAGELLAR HOOK-ASSOCIATED PROTEIN 1"/>
    <property type="match status" value="1"/>
</dbReference>
<evidence type="ECO:0000256" key="2">
    <source>
        <dbReference type="ARBA" id="ARBA00004613"/>
    </source>
</evidence>
<accession>A0ABQ4ST23</accession>
<reference evidence="9" key="2">
    <citation type="submission" date="2021-08" db="EMBL/GenBank/DDBJ databases">
        <authorList>
            <person name="Tani A."/>
            <person name="Ola A."/>
            <person name="Ogura Y."/>
            <person name="Katsura K."/>
            <person name="Hayashi T."/>
        </authorList>
    </citation>
    <scope>NUCLEOTIDE SEQUENCE</scope>
    <source>
        <strain evidence="9">LMG 23639</strain>
    </source>
</reference>
<protein>
    <recommendedName>
        <fullName evidence="4">Flagellar hook-associated protein 1</fullName>
    </recommendedName>
</protein>
<keyword evidence="10" id="KW-1185">Reference proteome</keyword>
<evidence type="ECO:0000313" key="9">
    <source>
        <dbReference type="EMBL" id="GJE06247.1"/>
    </source>
</evidence>
<reference evidence="9" key="1">
    <citation type="journal article" date="2021" name="Front. Microbiol.">
        <title>Comprehensive Comparative Genomics and Phenotyping of Methylobacterium Species.</title>
        <authorList>
            <person name="Alessa O."/>
            <person name="Ogura Y."/>
            <person name="Fujitani Y."/>
            <person name="Takami H."/>
            <person name="Hayashi T."/>
            <person name="Sahin N."/>
            <person name="Tani A."/>
        </authorList>
    </citation>
    <scope>NUCLEOTIDE SEQUENCE</scope>
    <source>
        <strain evidence="9">LMG 23639</strain>
    </source>
</reference>
<comment type="subcellular location">
    <subcellularLocation>
        <location evidence="1">Bacterial flagellum</location>
    </subcellularLocation>
    <subcellularLocation>
        <location evidence="2">Secreted</location>
    </subcellularLocation>
</comment>
<evidence type="ECO:0000259" key="7">
    <source>
        <dbReference type="Pfam" id="PF06429"/>
    </source>
</evidence>
<dbReference type="PANTHER" id="PTHR30033:SF1">
    <property type="entry name" value="FLAGELLAR HOOK-ASSOCIATED PROTEIN 1"/>
    <property type="match status" value="1"/>
</dbReference>
<dbReference type="InterPro" id="IPR010930">
    <property type="entry name" value="Flg_bb/hook_C_dom"/>
</dbReference>
<evidence type="ECO:0000256" key="3">
    <source>
        <dbReference type="ARBA" id="ARBA00009677"/>
    </source>
</evidence>
<dbReference type="SUPFAM" id="SSF64518">
    <property type="entry name" value="Phase 1 flagellin"/>
    <property type="match status" value="1"/>
</dbReference>
<organism evidence="9 10">
    <name type="scientific">Methylobacterium jeotgali</name>
    <dbReference type="NCBI Taxonomy" id="381630"/>
    <lineage>
        <taxon>Bacteria</taxon>
        <taxon>Pseudomonadati</taxon>
        <taxon>Pseudomonadota</taxon>
        <taxon>Alphaproteobacteria</taxon>
        <taxon>Hyphomicrobiales</taxon>
        <taxon>Methylobacteriaceae</taxon>
        <taxon>Methylobacterium</taxon>
    </lineage>
</organism>
<dbReference type="PRINTS" id="PR01005">
    <property type="entry name" value="FLGHOOKAP1"/>
</dbReference>
<name>A0ABQ4ST23_9HYPH</name>
<evidence type="ECO:0000256" key="6">
    <source>
        <dbReference type="ARBA" id="ARBA00023143"/>
    </source>
</evidence>
<dbReference type="InterPro" id="IPR002371">
    <property type="entry name" value="FlgK"/>
</dbReference>
<evidence type="ECO:0000259" key="8">
    <source>
        <dbReference type="Pfam" id="PF22638"/>
    </source>
</evidence>
<comment type="caution">
    <text evidence="9">The sequence shown here is derived from an EMBL/GenBank/DDBJ whole genome shotgun (WGS) entry which is preliminary data.</text>
</comment>
<dbReference type="EMBL" id="BPQR01000025">
    <property type="protein sequence ID" value="GJE06247.1"/>
    <property type="molecule type" value="Genomic_DNA"/>
</dbReference>
<evidence type="ECO:0000256" key="1">
    <source>
        <dbReference type="ARBA" id="ARBA00004365"/>
    </source>
</evidence>
<dbReference type="Pfam" id="PF22638">
    <property type="entry name" value="FlgK_D1"/>
    <property type="match status" value="1"/>
</dbReference>
<comment type="similarity">
    <text evidence="3">Belongs to the flagella basal body rod proteins family.</text>
</comment>
<feature type="domain" description="Flagellar hook-associated protein FlgK helical" evidence="8">
    <location>
        <begin position="87"/>
        <end position="317"/>
    </location>
</feature>
<dbReference type="RefSeq" id="WP_238274873.1">
    <property type="nucleotide sequence ID" value="NZ_BPQR01000025.1"/>
</dbReference>
<sequence length="626" mass="62812">MSLNALSTANAGLKATQAAIGIVSQNVANAGTAGYVKRTLTSVSAGIGNAGVATGAIARSFDAAALKQLRLETAGAAYTSTKADVVSQLDTLYGTPGSSTALDGLLNSFTGSLQNLASNPTLSTARTVVLNSASALAARIGSIAGNVQSLRSAAESRLGNETAAASNLLGSIADLNVKIGSTSDDASRADLLDQRDQKINELSGYFDVQTIEQQDGTMSVMTGSGITLVDRGRAAVLSFDGRGTLNASSSYSTDPAKRSVGTILAQMPGGSTIDLGEPGVLRSGTMAAELELRDTVLPQAQRQLDDLASGLARSLTDKSVTGTPNGAGTQIDLSGIQAGNAITIPVSGPDGSLRNVTLIASANPTAGVDPALTTDSAGLAQTFDISGGPSTYVAKIAQALTALSTRLTASGAASVPSLGATGTGASVTFTGNPGWTVKGASAAITVPTSASDLTTAYPQIPLFTDGSGNALVTGSLDNGAQITGLAQRLQINPALVSNSTALTATSASSTTPVSTRPQFVYDALTTAQQTFSAASGLGGISAPYRTSVVDFAQDLIAAQGAAAASAKSLDEGQSVALATAQSRFSSSAGVNIDEEMSRLIELQTAYTANARVLTAARDMLDTLLRI</sequence>
<evidence type="ECO:0000256" key="5">
    <source>
        <dbReference type="ARBA" id="ARBA00022525"/>
    </source>
</evidence>
<evidence type="ECO:0000313" key="10">
    <source>
        <dbReference type="Proteomes" id="UP001055102"/>
    </source>
</evidence>
<dbReference type="Proteomes" id="UP001055102">
    <property type="component" value="Unassembled WGS sequence"/>
</dbReference>
<dbReference type="InterPro" id="IPR053927">
    <property type="entry name" value="FlgK_helical"/>
</dbReference>
<evidence type="ECO:0000256" key="4">
    <source>
        <dbReference type="ARBA" id="ARBA00016244"/>
    </source>
</evidence>
<proteinExistence type="inferred from homology"/>
<keyword evidence="6" id="KW-0975">Bacterial flagellum</keyword>